<dbReference type="NCBIfam" id="TIGR03177">
    <property type="entry name" value="pilus_cpaB"/>
    <property type="match status" value="1"/>
</dbReference>
<proteinExistence type="predicted"/>
<dbReference type="Proteomes" id="UP000009175">
    <property type="component" value="Chromosome"/>
</dbReference>
<evidence type="ECO:0000313" key="3">
    <source>
        <dbReference type="Proteomes" id="UP000009175"/>
    </source>
</evidence>
<protein>
    <submittedName>
        <fullName evidence="2">Flp pilus assembly protein CpaB-like protein</fullName>
    </submittedName>
</protein>
<dbReference type="CDD" id="cd11614">
    <property type="entry name" value="SAF_CpaB_FlgA_like"/>
    <property type="match status" value="1"/>
</dbReference>
<dbReference type="HOGENOM" id="CLU_057068_2_1_6"/>
<evidence type="ECO:0000259" key="1">
    <source>
        <dbReference type="SMART" id="SM00858"/>
    </source>
</evidence>
<name>A1S3F8_SHEAM</name>
<accession>A1S3F8</accession>
<dbReference type="Pfam" id="PF08666">
    <property type="entry name" value="SAF"/>
    <property type="match status" value="1"/>
</dbReference>
<dbReference type="InterPro" id="IPR031571">
    <property type="entry name" value="RcpC_dom"/>
</dbReference>
<dbReference type="InterPro" id="IPR013974">
    <property type="entry name" value="SAF"/>
</dbReference>
<organism evidence="2 3">
    <name type="scientific">Shewanella amazonensis (strain ATCC BAA-1098 / SB2B)</name>
    <dbReference type="NCBI Taxonomy" id="326297"/>
    <lineage>
        <taxon>Bacteria</taxon>
        <taxon>Pseudomonadati</taxon>
        <taxon>Pseudomonadota</taxon>
        <taxon>Gammaproteobacteria</taxon>
        <taxon>Alteromonadales</taxon>
        <taxon>Shewanellaceae</taxon>
        <taxon>Shewanella</taxon>
    </lineage>
</organism>
<dbReference type="OrthoDB" id="2037472at2"/>
<dbReference type="AlphaFoldDB" id="A1S3F8"/>
<reference evidence="2 3" key="1">
    <citation type="submission" date="2006-12" db="EMBL/GenBank/DDBJ databases">
        <title>Complete sequence of Shewanella amazonensis SB2B.</title>
        <authorList>
            <consortium name="US DOE Joint Genome Institute"/>
            <person name="Copeland A."/>
            <person name="Lucas S."/>
            <person name="Lapidus A."/>
            <person name="Barry K."/>
            <person name="Detter J.C."/>
            <person name="Glavina del Rio T."/>
            <person name="Hammon N."/>
            <person name="Israni S."/>
            <person name="Dalin E."/>
            <person name="Tice H."/>
            <person name="Pitluck S."/>
            <person name="Munk A.C."/>
            <person name="Brettin T."/>
            <person name="Bruce D."/>
            <person name="Han C."/>
            <person name="Tapia R."/>
            <person name="Gilna P."/>
            <person name="Schmutz J."/>
            <person name="Larimer F."/>
            <person name="Land M."/>
            <person name="Hauser L."/>
            <person name="Kyrpides N."/>
            <person name="Mikhailova N."/>
            <person name="Fredrickson J."/>
            <person name="Richardson P."/>
        </authorList>
    </citation>
    <scope>NUCLEOTIDE SEQUENCE [LARGE SCALE GENOMIC DNA]</scope>
    <source>
        <strain evidence="3">ATCC BAA-1098 / SB2B</strain>
    </source>
</reference>
<evidence type="ECO:0000313" key="2">
    <source>
        <dbReference type="EMBL" id="ABL98914.1"/>
    </source>
</evidence>
<dbReference type="RefSeq" id="WP_011758824.1">
    <property type="nucleotide sequence ID" value="NC_008700.1"/>
</dbReference>
<dbReference type="Pfam" id="PF16976">
    <property type="entry name" value="RcpC"/>
    <property type="match status" value="1"/>
</dbReference>
<sequence>MQSKRIDFNWVLLGIALVLGSLAAWATKNYFIVKEQEIRAELSNSNVKMVDVVVATQELRKGDIVDETNMSVRSIRADVIPLDAIRPSQFNEVAGQMLLSEMSPGRPLISAYLPGFKTRQFSDLLQEGQRAVTIDINEENSTAGMLVPSDLVDLFLSYTVENGDSERVKMELLIEKAQVLATGKRSIDVHPELVNSIYDNPDSYNTVTLALSTEDAIRVSLAKGRGKFVTLLRNKAESAPVAVTNMFGDQIFGMSGDKGSHQVEYITGGGGLKSSFQEYPLPKELMDELAQGKVNTAL</sequence>
<dbReference type="eggNOG" id="COG3745">
    <property type="taxonomic scope" value="Bacteria"/>
</dbReference>
<dbReference type="KEGG" id="saz:Sama_0706"/>
<dbReference type="STRING" id="326297.Sama_0706"/>
<gene>
    <name evidence="2" type="ordered locus">Sama_0706</name>
</gene>
<keyword evidence="3" id="KW-1185">Reference proteome</keyword>
<feature type="domain" description="SAF" evidence="1">
    <location>
        <begin position="50"/>
        <end position="114"/>
    </location>
</feature>
<dbReference type="EMBL" id="CP000507">
    <property type="protein sequence ID" value="ABL98914.1"/>
    <property type="molecule type" value="Genomic_DNA"/>
</dbReference>
<dbReference type="InterPro" id="IPR017592">
    <property type="entry name" value="Pilus_assmbl_Flp-typ_CpaB"/>
</dbReference>
<dbReference type="SMART" id="SM00858">
    <property type="entry name" value="SAF"/>
    <property type="match status" value="1"/>
</dbReference>